<proteinExistence type="predicted"/>
<dbReference type="Proteomes" id="UP001189122">
    <property type="component" value="Unassembled WGS sequence"/>
</dbReference>
<evidence type="ECO:0000256" key="1">
    <source>
        <dbReference type="SAM" id="MobiDB-lite"/>
    </source>
</evidence>
<dbReference type="PROSITE" id="PS51257">
    <property type="entry name" value="PROKAR_LIPOPROTEIN"/>
    <property type="match status" value="1"/>
</dbReference>
<evidence type="ECO:0000313" key="2">
    <source>
        <dbReference type="EMBL" id="CAA6675587.1"/>
    </source>
</evidence>
<feature type="region of interest" description="Disordered" evidence="1">
    <location>
        <begin position="41"/>
        <end position="61"/>
    </location>
</feature>
<dbReference type="EMBL" id="CACRZD030000369">
    <property type="protein sequence ID" value="CAA6675587.1"/>
    <property type="molecule type" value="Genomic_DNA"/>
</dbReference>
<evidence type="ECO:0000313" key="3">
    <source>
        <dbReference type="Proteomes" id="UP001189122"/>
    </source>
</evidence>
<gene>
    <name evidence="2" type="ORF">SI7747_UN021929</name>
</gene>
<name>A0ABN7ECF6_SPIIN</name>
<organism evidence="2 3">
    <name type="scientific">Spirodela intermedia</name>
    <name type="common">Intermediate duckweed</name>
    <dbReference type="NCBI Taxonomy" id="51605"/>
    <lineage>
        <taxon>Eukaryota</taxon>
        <taxon>Viridiplantae</taxon>
        <taxon>Streptophyta</taxon>
        <taxon>Embryophyta</taxon>
        <taxon>Tracheophyta</taxon>
        <taxon>Spermatophyta</taxon>
        <taxon>Magnoliopsida</taxon>
        <taxon>Liliopsida</taxon>
        <taxon>Araceae</taxon>
        <taxon>Lemnoideae</taxon>
        <taxon>Spirodela</taxon>
    </lineage>
</organism>
<comment type="caution">
    <text evidence="2">The sequence shown here is derived from an EMBL/GenBank/DDBJ whole genome shotgun (WGS) entry which is preliminary data.</text>
</comment>
<protein>
    <submittedName>
        <fullName evidence="2">Uncharacterized protein</fullName>
    </submittedName>
</protein>
<reference evidence="3" key="1">
    <citation type="journal article" date="2020" name="Sci. Rep.">
        <title>Chromosome-scale genome assembly for the duckweed Spirodela intermedia, integrating cytogenetic maps, PacBio and Oxford Nanopore libraries.</title>
        <authorList>
            <person name="Hoang P.T.N."/>
            <person name="Fiebig A."/>
            <person name="Novak P."/>
            <person name="Macas J."/>
            <person name="Cao H.X."/>
            <person name="Stepanenko A."/>
            <person name="Chen G."/>
            <person name="Borisjuk N."/>
            <person name="Scholz U."/>
            <person name="Schubert I."/>
        </authorList>
    </citation>
    <scope>NUCLEOTIDE SEQUENCE [LARGE SCALE GENOMIC DNA]</scope>
</reference>
<accession>A0ABN7ECF6</accession>
<sequence>MLLTRFIRSILPNSFVHFILNSASSCHVLRTILVKNLLREEENQDERKRERVLERETYRSR</sequence>
<keyword evidence="3" id="KW-1185">Reference proteome</keyword>